<evidence type="ECO:0000256" key="7">
    <source>
        <dbReference type="ARBA" id="ARBA00023235"/>
    </source>
</evidence>
<accession>A0A1T4RRX4</accession>
<comment type="subcellular location">
    <subcellularLocation>
        <location evidence="2">Cytoplasm</location>
    </subcellularLocation>
</comment>
<dbReference type="Pfam" id="PF00254">
    <property type="entry name" value="FKBP_C"/>
    <property type="match status" value="1"/>
</dbReference>
<dbReference type="STRING" id="115783.SAMN02745119_03036"/>
<gene>
    <name evidence="12" type="ORF">SAMN02745119_03036</name>
</gene>
<dbReference type="GO" id="GO:0003755">
    <property type="term" value="F:peptidyl-prolyl cis-trans isomerase activity"/>
    <property type="evidence" value="ECO:0007669"/>
    <property type="project" value="UniProtKB-UniRule"/>
</dbReference>
<evidence type="ECO:0000313" key="13">
    <source>
        <dbReference type="Proteomes" id="UP000190102"/>
    </source>
</evidence>
<reference evidence="13" key="1">
    <citation type="submission" date="2017-02" db="EMBL/GenBank/DDBJ databases">
        <authorList>
            <person name="Varghese N."/>
            <person name="Submissions S."/>
        </authorList>
    </citation>
    <scope>NUCLEOTIDE SEQUENCE [LARGE SCALE GENOMIC DNA]</scope>
    <source>
        <strain evidence="13">ATCC BAA-34</strain>
    </source>
</reference>
<name>A0A1T4RRX4_9BACT</name>
<dbReference type="EC" id="5.2.1.8" evidence="10"/>
<evidence type="ECO:0000256" key="1">
    <source>
        <dbReference type="ARBA" id="ARBA00000971"/>
    </source>
</evidence>
<evidence type="ECO:0000259" key="11">
    <source>
        <dbReference type="PROSITE" id="PS50059"/>
    </source>
</evidence>
<keyword evidence="7 9" id="KW-0413">Isomerase</keyword>
<dbReference type="PANTHER" id="PTHR47861">
    <property type="entry name" value="FKBP-TYPE PEPTIDYL-PROLYL CIS-TRANS ISOMERASE SLYD"/>
    <property type="match status" value="1"/>
</dbReference>
<dbReference type="OrthoDB" id="9808891at2"/>
<feature type="domain" description="PPIase FKBP-type" evidence="11">
    <location>
        <begin position="7"/>
        <end position="118"/>
    </location>
</feature>
<comment type="catalytic activity">
    <reaction evidence="1 9 10">
        <text>[protein]-peptidylproline (omega=180) = [protein]-peptidylproline (omega=0)</text>
        <dbReference type="Rhea" id="RHEA:16237"/>
        <dbReference type="Rhea" id="RHEA-COMP:10747"/>
        <dbReference type="Rhea" id="RHEA-COMP:10748"/>
        <dbReference type="ChEBI" id="CHEBI:83833"/>
        <dbReference type="ChEBI" id="CHEBI:83834"/>
        <dbReference type="EC" id="5.2.1.8"/>
    </reaction>
</comment>
<keyword evidence="5 9" id="KW-0697">Rotamase</keyword>
<dbReference type="GO" id="GO:0005737">
    <property type="term" value="C:cytoplasm"/>
    <property type="evidence" value="ECO:0007669"/>
    <property type="project" value="UniProtKB-SubCell"/>
</dbReference>
<comment type="function">
    <text evidence="8">Also involved in hydrogenase metallocenter assembly, probably by participating in the nickel insertion step. This function in hydrogenase biosynthesis requires chaperone activity and the presence of the metal-binding domain, but not PPIase activity.</text>
</comment>
<dbReference type="EMBL" id="FUWR01000024">
    <property type="protein sequence ID" value="SKA18682.1"/>
    <property type="molecule type" value="Genomic_DNA"/>
</dbReference>
<evidence type="ECO:0000256" key="10">
    <source>
        <dbReference type="RuleBase" id="RU003915"/>
    </source>
</evidence>
<dbReference type="GO" id="GO:0042026">
    <property type="term" value="P:protein refolding"/>
    <property type="evidence" value="ECO:0007669"/>
    <property type="project" value="UniProtKB-ARBA"/>
</dbReference>
<evidence type="ECO:0000256" key="9">
    <source>
        <dbReference type="PROSITE-ProRule" id="PRU00277"/>
    </source>
</evidence>
<evidence type="ECO:0000256" key="3">
    <source>
        <dbReference type="ARBA" id="ARBA00006577"/>
    </source>
</evidence>
<dbReference type="Proteomes" id="UP000190102">
    <property type="component" value="Unassembled WGS sequence"/>
</dbReference>
<proteinExistence type="inferred from homology"/>
<comment type="similarity">
    <text evidence="3 10">Belongs to the FKBP-type PPIase family.</text>
</comment>
<organism evidence="12 13">
    <name type="scientific">Trichlorobacter thiogenes</name>
    <dbReference type="NCBI Taxonomy" id="115783"/>
    <lineage>
        <taxon>Bacteria</taxon>
        <taxon>Pseudomonadati</taxon>
        <taxon>Thermodesulfobacteriota</taxon>
        <taxon>Desulfuromonadia</taxon>
        <taxon>Geobacterales</taxon>
        <taxon>Geobacteraceae</taxon>
        <taxon>Trichlorobacter</taxon>
    </lineage>
</organism>
<dbReference type="SUPFAM" id="SSF54534">
    <property type="entry name" value="FKBP-like"/>
    <property type="match status" value="1"/>
</dbReference>
<dbReference type="InterPro" id="IPR001179">
    <property type="entry name" value="PPIase_FKBP_dom"/>
</dbReference>
<sequence>MAQAQQGDTVRVHYTGTLQDGSIFDSSEAAEQDSCGCDCSSSGGCGTGSDCGCEPLEFTIGGGNVIPGFEKAVLGLSVGESIKVTIPADEAYGPRHDQMVAVVDRSELNGEIEPIEGQQLEVVLQDDSTMPVLITEVTETTVTLDANHPLAGQDLTFDIKLVEIV</sequence>
<dbReference type="InterPro" id="IPR046357">
    <property type="entry name" value="PPIase_dom_sf"/>
</dbReference>
<dbReference type="AlphaFoldDB" id="A0A1T4RRX4"/>
<evidence type="ECO:0000256" key="8">
    <source>
        <dbReference type="ARBA" id="ARBA00037071"/>
    </source>
</evidence>
<dbReference type="RefSeq" id="WP_078791260.1">
    <property type="nucleotide sequence ID" value="NZ_FUWR01000024.1"/>
</dbReference>
<dbReference type="PANTHER" id="PTHR47861:SF3">
    <property type="entry name" value="FKBP-TYPE PEPTIDYL-PROLYL CIS-TRANS ISOMERASE SLYD"/>
    <property type="match status" value="1"/>
</dbReference>
<evidence type="ECO:0000256" key="5">
    <source>
        <dbReference type="ARBA" id="ARBA00023110"/>
    </source>
</evidence>
<dbReference type="Gene3D" id="3.10.50.40">
    <property type="match status" value="1"/>
</dbReference>
<evidence type="ECO:0000256" key="6">
    <source>
        <dbReference type="ARBA" id="ARBA00023186"/>
    </source>
</evidence>
<protein>
    <recommendedName>
        <fullName evidence="10">Peptidyl-prolyl cis-trans isomerase</fullName>
        <ecNumber evidence="10">5.2.1.8</ecNumber>
    </recommendedName>
</protein>
<dbReference type="PROSITE" id="PS50059">
    <property type="entry name" value="FKBP_PPIASE"/>
    <property type="match status" value="1"/>
</dbReference>
<keyword evidence="13" id="KW-1185">Reference proteome</keyword>
<evidence type="ECO:0000256" key="4">
    <source>
        <dbReference type="ARBA" id="ARBA00022490"/>
    </source>
</evidence>
<evidence type="ECO:0000313" key="12">
    <source>
        <dbReference type="EMBL" id="SKA18682.1"/>
    </source>
</evidence>
<keyword evidence="4" id="KW-0963">Cytoplasm</keyword>
<evidence type="ECO:0000256" key="2">
    <source>
        <dbReference type="ARBA" id="ARBA00004496"/>
    </source>
</evidence>
<keyword evidence="6" id="KW-0143">Chaperone</keyword>